<dbReference type="Proteomes" id="UP001256646">
    <property type="component" value="Unassembled WGS sequence"/>
</dbReference>
<accession>A0ABU1EIS4</accession>
<dbReference type="PROSITE" id="PS00893">
    <property type="entry name" value="NUDIX_BOX"/>
    <property type="match status" value="1"/>
</dbReference>
<reference evidence="3 4" key="1">
    <citation type="submission" date="2023-09" db="EMBL/GenBank/DDBJ databases">
        <authorList>
            <person name="Zhai L."/>
        </authorList>
    </citation>
    <scope>NUCLEOTIDE SEQUENCE [LARGE SCALE GENOMIC DNA]</scope>
    <source>
        <strain evidence="3 4">5 N-1</strain>
    </source>
</reference>
<keyword evidence="1 3" id="KW-0378">Hydrolase</keyword>
<feature type="domain" description="Nudix hydrolase" evidence="2">
    <location>
        <begin position="56"/>
        <end position="189"/>
    </location>
</feature>
<dbReference type="PANTHER" id="PTHR11839:SF1">
    <property type="entry name" value="ADP-SUGAR PYROPHOSPHATASE"/>
    <property type="match status" value="1"/>
</dbReference>
<evidence type="ECO:0000256" key="1">
    <source>
        <dbReference type="ARBA" id="ARBA00022801"/>
    </source>
</evidence>
<proteinExistence type="predicted"/>
<dbReference type="EC" id="3.6.-.-" evidence="3"/>
<evidence type="ECO:0000313" key="4">
    <source>
        <dbReference type="Proteomes" id="UP001256646"/>
    </source>
</evidence>
<dbReference type="EMBL" id="JAVJAN010000034">
    <property type="protein sequence ID" value="MDR5588291.1"/>
    <property type="molecule type" value="Genomic_DNA"/>
</dbReference>
<dbReference type="PANTHER" id="PTHR11839">
    <property type="entry name" value="UDP/ADP-SUGAR PYROPHOSPHATASE"/>
    <property type="match status" value="1"/>
</dbReference>
<dbReference type="Pfam" id="PF00293">
    <property type="entry name" value="NUDIX"/>
    <property type="match status" value="1"/>
</dbReference>
<dbReference type="InterPro" id="IPR020084">
    <property type="entry name" value="NUDIX_hydrolase_CS"/>
</dbReference>
<dbReference type="GO" id="GO:0016787">
    <property type="term" value="F:hydrolase activity"/>
    <property type="evidence" value="ECO:0007669"/>
    <property type="project" value="UniProtKB-KW"/>
</dbReference>
<dbReference type="Gene3D" id="3.90.79.10">
    <property type="entry name" value="Nucleoside Triphosphate Pyrophosphohydrolase"/>
    <property type="match status" value="1"/>
</dbReference>
<dbReference type="CDD" id="cd03424">
    <property type="entry name" value="NUDIX_ADPRase_Nudt5_UGPPase_Nudt14"/>
    <property type="match status" value="1"/>
</dbReference>
<gene>
    <name evidence="3" type="ORF">RGC78_12515</name>
</gene>
<dbReference type="SUPFAM" id="SSF55811">
    <property type="entry name" value="Nudix"/>
    <property type="match status" value="1"/>
</dbReference>
<dbReference type="PROSITE" id="PS51462">
    <property type="entry name" value="NUDIX"/>
    <property type="match status" value="1"/>
</dbReference>
<dbReference type="InterPro" id="IPR015797">
    <property type="entry name" value="NUDIX_hydrolase-like_dom_sf"/>
</dbReference>
<sequence length="204" mass="23644">MKKNKVVDLEKMSSSKFLNMYKIQYQNKLGNIKDWIVASRKSEETLKNRYFNGTEDKIDGVVIAAFHREEKKLVIIKQYRVPINDYVYELVAGLVDNNEDIKSTVKRELKEETGLRLLNITEKGNNKLYISPGMTDEALAFVYCTCDGDFSKEYLEEDEDIETMLVSQEEAKEIIKSKNNIDVKCFLILQSFAELGEKMFIEGH</sequence>
<evidence type="ECO:0000259" key="2">
    <source>
        <dbReference type="PROSITE" id="PS51462"/>
    </source>
</evidence>
<protein>
    <submittedName>
        <fullName evidence="3">NUDIX hydrolase</fullName>
        <ecNumber evidence="3">3.6.-.-</ecNumber>
    </submittedName>
</protein>
<dbReference type="RefSeq" id="WP_252230273.1">
    <property type="nucleotide sequence ID" value="NZ_JAVJAN010000034.1"/>
</dbReference>
<organism evidence="3 4">
    <name type="scientific">Clostridium aquiflavi</name>
    <dbReference type="NCBI Taxonomy" id="3073603"/>
    <lineage>
        <taxon>Bacteria</taxon>
        <taxon>Bacillati</taxon>
        <taxon>Bacillota</taxon>
        <taxon>Clostridia</taxon>
        <taxon>Eubacteriales</taxon>
        <taxon>Clostridiaceae</taxon>
        <taxon>Clostridium</taxon>
    </lineage>
</organism>
<name>A0ABU1EIS4_9CLOT</name>
<evidence type="ECO:0000313" key="3">
    <source>
        <dbReference type="EMBL" id="MDR5588291.1"/>
    </source>
</evidence>
<keyword evidence="4" id="KW-1185">Reference proteome</keyword>
<dbReference type="InterPro" id="IPR000086">
    <property type="entry name" value="NUDIX_hydrolase_dom"/>
</dbReference>
<comment type="caution">
    <text evidence="3">The sequence shown here is derived from an EMBL/GenBank/DDBJ whole genome shotgun (WGS) entry which is preliminary data.</text>
</comment>